<organism evidence="2 3">
    <name type="scientific">Austropuccinia psidii MF-1</name>
    <dbReference type="NCBI Taxonomy" id="1389203"/>
    <lineage>
        <taxon>Eukaryota</taxon>
        <taxon>Fungi</taxon>
        <taxon>Dikarya</taxon>
        <taxon>Basidiomycota</taxon>
        <taxon>Pucciniomycotina</taxon>
        <taxon>Pucciniomycetes</taxon>
        <taxon>Pucciniales</taxon>
        <taxon>Sphaerophragmiaceae</taxon>
        <taxon>Austropuccinia</taxon>
    </lineage>
</organism>
<reference evidence="2" key="1">
    <citation type="submission" date="2021-03" db="EMBL/GenBank/DDBJ databases">
        <title>Draft genome sequence of rust myrtle Austropuccinia psidii MF-1, a brazilian biotype.</title>
        <authorList>
            <person name="Quecine M.C."/>
            <person name="Pachon D.M.R."/>
            <person name="Bonatelli M.L."/>
            <person name="Correr F.H."/>
            <person name="Franceschini L.M."/>
            <person name="Leite T.F."/>
            <person name="Margarido G.R.A."/>
            <person name="Almeida C.A."/>
            <person name="Ferrarezi J.A."/>
            <person name="Labate C.A."/>
        </authorList>
    </citation>
    <scope>NUCLEOTIDE SEQUENCE</scope>
    <source>
        <strain evidence="2">MF-1</strain>
    </source>
</reference>
<evidence type="ECO:0000256" key="1">
    <source>
        <dbReference type="SAM" id="MobiDB-lite"/>
    </source>
</evidence>
<comment type="caution">
    <text evidence="2">The sequence shown here is derived from an EMBL/GenBank/DDBJ whole genome shotgun (WGS) entry which is preliminary data.</text>
</comment>
<evidence type="ECO:0000313" key="2">
    <source>
        <dbReference type="EMBL" id="MBW0540926.1"/>
    </source>
</evidence>
<dbReference type="Proteomes" id="UP000765509">
    <property type="component" value="Unassembled WGS sequence"/>
</dbReference>
<evidence type="ECO:0000313" key="3">
    <source>
        <dbReference type="Proteomes" id="UP000765509"/>
    </source>
</evidence>
<feature type="compositionally biased region" description="Basic and acidic residues" evidence="1">
    <location>
        <begin position="61"/>
        <end position="74"/>
    </location>
</feature>
<name>A0A9Q3IF53_9BASI</name>
<accession>A0A9Q3IF53</accession>
<proteinExistence type="predicted"/>
<sequence>MSGHLDHTSLAGPVSQSNAPKTCDPEREPTLVDRWPQVRIGWQEIRIQGTSPSTTSPPAPRHLDRLDEAAHSSKESISPSMLDQLAELATSQKMHLHRPSTDGLSSRVDTRHSTLAMENVLAFEVVV</sequence>
<dbReference type="AlphaFoldDB" id="A0A9Q3IF53"/>
<protein>
    <submittedName>
        <fullName evidence="2">Uncharacterized protein</fullName>
    </submittedName>
</protein>
<feature type="region of interest" description="Disordered" evidence="1">
    <location>
        <begin position="46"/>
        <end position="78"/>
    </location>
</feature>
<feature type="region of interest" description="Disordered" evidence="1">
    <location>
        <begin position="1"/>
        <end position="30"/>
    </location>
</feature>
<dbReference type="EMBL" id="AVOT02045600">
    <property type="protein sequence ID" value="MBW0540926.1"/>
    <property type="molecule type" value="Genomic_DNA"/>
</dbReference>
<keyword evidence="3" id="KW-1185">Reference proteome</keyword>
<gene>
    <name evidence="2" type="ORF">O181_080641</name>
</gene>